<evidence type="ECO:0000313" key="2">
    <source>
        <dbReference type="Proteomes" id="UP000887104"/>
    </source>
</evidence>
<gene>
    <name evidence="1" type="ORF">TUM4438_40410</name>
</gene>
<evidence type="ECO:0008006" key="3">
    <source>
        <dbReference type="Google" id="ProtNLM"/>
    </source>
</evidence>
<name>A0ABQ4PQC5_9GAMM</name>
<evidence type="ECO:0000313" key="1">
    <source>
        <dbReference type="EMBL" id="GIU51294.1"/>
    </source>
</evidence>
<dbReference type="Proteomes" id="UP000887104">
    <property type="component" value="Unassembled WGS sequence"/>
</dbReference>
<keyword evidence="2" id="KW-1185">Reference proteome</keyword>
<accession>A0ABQ4PQC5</accession>
<sequence>MNRQSRQRGFVGVLSFLIALSFLSLLFLEFATAKTREQKLSQAAPFYDRMKHAVQQINAYQMDKVAGGNYTINDLGIFPTHWRDLEPVYLTPCSGSEQSNGYCLPHNKTPWDTDMTMEVSYVVGEIALPQLTITIPMQPNSTEFALERDAYIGALGKLPGARMDEAQNAVLLVVSRLDNAIQHDGVVKRSGNNSTLTGDWDVGGEFAITNTKDVLVRNSDGTQRNLATAVIETFVSKHGDRVDKPKCPTHLKPDIQVAIKGIFPHSKPNQFNEVSMQKAYTTEYASHWTIGLDYYAINKISKEWVFMHDGEVSVSLRCIYH</sequence>
<protein>
    <recommendedName>
        <fullName evidence="3">Type II secretion system protein</fullName>
    </recommendedName>
</protein>
<dbReference type="EMBL" id="BPEY01000111">
    <property type="protein sequence ID" value="GIU51294.1"/>
    <property type="molecule type" value="Genomic_DNA"/>
</dbReference>
<comment type="caution">
    <text evidence="1">The sequence shown here is derived from an EMBL/GenBank/DDBJ whole genome shotgun (WGS) entry which is preliminary data.</text>
</comment>
<dbReference type="RefSeq" id="WP_220783006.1">
    <property type="nucleotide sequence ID" value="NZ_BPEY01000111.1"/>
</dbReference>
<reference evidence="1" key="1">
    <citation type="submission" date="2021-05" db="EMBL/GenBank/DDBJ databases">
        <title>Molecular characterization for Shewanella algae harboring chromosomal blaOXA-55-like strains isolated from clinical and environment sample.</title>
        <authorList>
            <person name="Ohama Y."/>
            <person name="Aoki K."/>
            <person name="Harada S."/>
            <person name="Moriya K."/>
            <person name="Ishii Y."/>
            <person name="Tateda K."/>
        </authorList>
    </citation>
    <scope>NUCLEOTIDE SEQUENCE</scope>
    <source>
        <strain evidence="1">JCM 11563</strain>
    </source>
</reference>
<organism evidence="1 2">
    <name type="scientific">Shewanella sairae</name>
    <dbReference type="NCBI Taxonomy" id="190310"/>
    <lineage>
        <taxon>Bacteria</taxon>
        <taxon>Pseudomonadati</taxon>
        <taxon>Pseudomonadota</taxon>
        <taxon>Gammaproteobacteria</taxon>
        <taxon>Alteromonadales</taxon>
        <taxon>Shewanellaceae</taxon>
        <taxon>Shewanella</taxon>
    </lineage>
</organism>
<proteinExistence type="predicted"/>